<proteinExistence type="predicted"/>
<comment type="caution">
    <text evidence="1">The sequence shown here is derived from an EMBL/GenBank/DDBJ whole genome shotgun (WGS) entry which is preliminary data.</text>
</comment>
<dbReference type="Pfam" id="PF08713">
    <property type="entry name" value="DNA_alkylation"/>
    <property type="match status" value="1"/>
</dbReference>
<dbReference type="InterPro" id="IPR014825">
    <property type="entry name" value="DNA_alkylation"/>
</dbReference>
<reference evidence="1" key="2">
    <citation type="submission" date="2021-04" db="EMBL/GenBank/DDBJ databases">
        <authorList>
            <person name="Gilroy R."/>
        </authorList>
    </citation>
    <scope>NUCLEOTIDE SEQUENCE</scope>
    <source>
        <strain evidence="1">ChiHjej12B11-16260</strain>
    </source>
</reference>
<protein>
    <submittedName>
        <fullName evidence="1">DNA alkylation repair protein</fullName>
    </submittedName>
</protein>
<dbReference type="Proteomes" id="UP000824246">
    <property type="component" value="Unassembled WGS sequence"/>
</dbReference>
<evidence type="ECO:0000313" key="2">
    <source>
        <dbReference type="Proteomes" id="UP000824246"/>
    </source>
</evidence>
<accession>A0A9D1VR69</accession>
<reference evidence="1" key="1">
    <citation type="journal article" date="2021" name="PeerJ">
        <title>Extensive microbial diversity within the chicken gut microbiome revealed by metagenomics and culture.</title>
        <authorList>
            <person name="Gilroy R."/>
            <person name="Ravi A."/>
            <person name="Getino M."/>
            <person name="Pursley I."/>
            <person name="Horton D.L."/>
            <person name="Alikhan N.F."/>
            <person name="Baker D."/>
            <person name="Gharbi K."/>
            <person name="Hall N."/>
            <person name="Watson M."/>
            <person name="Adriaenssens E.M."/>
            <person name="Foster-Nyarko E."/>
            <person name="Jarju S."/>
            <person name="Secka A."/>
            <person name="Antonio M."/>
            <person name="Oren A."/>
            <person name="Chaudhuri R.R."/>
            <person name="La Ragione R."/>
            <person name="Hildebrand F."/>
            <person name="Pallen M.J."/>
        </authorList>
    </citation>
    <scope>NUCLEOTIDE SEQUENCE</scope>
    <source>
        <strain evidence="1">ChiHjej12B11-16260</strain>
    </source>
</reference>
<dbReference type="PANTHER" id="PTHR41291:SF1">
    <property type="entry name" value="DNA ALKYLATION REPAIR PROTEIN"/>
    <property type="match status" value="1"/>
</dbReference>
<dbReference type="AlphaFoldDB" id="A0A9D1VR69"/>
<dbReference type="PANTHER" id="PTHR41291">
    <property type="entry name" value="DNA ALKYLATION REPAIR PROTEIN"/>
    <property type="match status" value="1"/>
</dbReference>
<evidence type="ECO:0000313" key="1">
    <source>
        <dbReference type="EMBL" id="HIX45485.1"/>
    </source>
</evidence>
<dbReference type="SUPFAM" id="SSF48371">
    <property type="entry name" value="ARM repeat"/>
    <property type="match status" value="1"/>
</dbReference>
<dbReference type="InterPro" id="IPR016024">
    <property type="entry name" value="ARM-type_fold"/>
</dbReference>
<sequence length="216" mass="23943">MTPELKEIKRLYRHYMNGMVAQSMREKGMVYRVNFGLTMPLLRRIAADIPSRLDIAEELWQDKGVRESMLLAPMVCPAGEFGYADALRWASEIPTVEVADFCCKFLFAALPSARQLACEWVASDADMVAYTGYRLAYGLWDRVADDDFVRSIARRAFLCEGAGRGVVSAMARQWLAEGMMRPESAGTIVSCIASCDGLDPERAEQIRALGGGLPDA</sequence>
<gene>
    <name evidence="1" type="ORF">H9982_04625</name>
</gene>
<name>A0A9D1VR69_9BACT</name>
<organism evidence="1 2">
    <name type="scientific">Candidatus Barnesiella excrementipullorum</name>
    <dbReference type="NCBI Taxonomy" id="2838479"/>
    <lineage>
        <taxon>Bacteria</taxon>
        <taxon>Pseudomonadati</taxon>
        <taxon>Bacteroidota</taxon>
        <taxon>Bacteroidia</taxon>
        <taxon>Bacteroidales</taxon>
        <taxon>Barnesiellaceae</taxon>
        <taxon>Barnesiella</taxon>
    </lineage>
</organism>
<dbReference type="EMBL" id="DXFB01000123">
    <property type="protein sequence ID" value="HIX45485.1"/>
    <property type="molecule type" value="Genomic_DNA"/>
</dbReference>